<dbReference type="EMBL" id="JAUEDK010000032">
    <property type="protein sequence ID" value="MDN0076418.1"/>
    <property type="molecule type" value="Genomic_DNA"/>
</dbReference>
<dbReference type="InterPro" id="IPR007597">
    <property type="entry name" value="CheC"/>
</dbReference>
<evidence type="ECO:0000313" key="4">
    <source>
        <dbReference type="Proteomes" id="UP001168540"/>
    </source>
</evidence>
<protein>
    <submittedName>
        <fullName evidence="3">Chemotaxis protein CheC</fullName>
    </submittedName>
</protein>
<keyword evidence="1" id="KW-0145">Chemotaxis</keyword>
<evidence type="ECO:0000313" key="3">
    <source>
        <dbReference type="EMBL" id="MDN0076418.1"/>
    </source>
</evidence>
<sequence>MHDFPFSDDQRDALQEITNIGMGQAGARLAELLDTFVSLSVPRVRLVDVNCLSEAVRSMLGFSESITAFRQGFRCNISGEAITLLNDNGADYLYEALYGETLNGSSDGQGVPVNKTGELLAEVSNLLTGACLTSLFEQIGLIPSFSAPRLIGMQLKLDDLLMVPAKLTWERALLIEVHLHIAERDFKAHLLTLMTADSVQKLCNALDAFLANL</sequence>
<evidence type="ECO:0000259" key="2">
    <source>
        <dbReference type="Pfam" id="PF04509"/>
    </source>
</evidence>
<dbReference type="Proteomes" id="UP001168540">
    <property type="component" value="Unassembled WGS sequence"/>
</dbReference>
<name>A0ABT7XRT4_9NEIS</name>
<gene>
    <name evidence="3" type="ORF">QU481_16210</name>
</gene>
<accession>A0ABT7XRT4</accession>
<keyword evidence="4" id="KW-1185">Reference proteome</keyword>
<dbReference type="Gene3D" id="3.40.1550.10">
    <property type="entry name" value="CheC-like"/>
    <property type="match status" value="1"/>
</dbReference>
<dbReference type="CDD" id="cd17910">
    <property type="entry name" value="CheC_ClassII"/>
    <property type="match status" value="1"/>
</dbReference>
<proteinExistence type="predicted"/>
<comment type="caution">
    <text evidence="3">The sequence shown here is derived from an EMBL/GenBank/DDBJ whole genome shotgun (WGS) entry which is preliminary data.</text>
</comment>
<evidence type="ECO:0000256" key="1">
    <source>
        <dbReference type="ARBA" id="ARBA00022500"/>
    </source>
</evidence>
<dbReference type="InterPro" id="IPR028976">
    <property type="entry name" value="CheC-like_sf"/>
</dbReference>
<organism evidence="3 4">
    <name type="scientific">Crenobacter oryzisoli</name>
    <dbReference type="NCBI Taxonomy" id="3056844"/>
    <lineage>
        <taxon>Bacteria</taxon>
        <taxon>Pseudomonadati</taxon>
        <taxon>Pseudomonadota</taxon>
        <taxon>Betaproteobacteria</taxon>
        <taxon>Neisseriales</taxon>
        <taxon>Neisseriaceae</taxon>
        <taxon>Crenobacter</taxon>
    </lineage>
</organism>
<feature type="domain" description="CheC-like protein" evidence="2">
    <location>
        <begin position="10"/>
        <end position="44"/>
    </location>
</feature>
<dbReference type="SUPFAM" id="SSF103039">
    <property type="entry name" value="CheC-like"/>
    <property type="match status" value="1"/>
</dbReference>
<dbReference type="Pfam" id="PF04509">
    <property type="entry name" value="CheC"/>
    <property type="match status" value="1"/>
</dbReference>
<dbReference type="RefSeq" id="WP_289831072.1">
    <property type="nucleotide sequence ID" value="NZ_JAUEDK010000032.1"/>
</dbReference>
<reference evidence="3" key="1">
    <citation type="submission" date="2023-06" db="EMBL/GenBank/DDBJ databases">
        <authorList>
            <person name="Zhang S."/>
        </authorList>
    </citation>
    <scope>NUCLEOTIDE SEQUENCE</scope>
    <source>
        <strain evidence="3">SG2303</strain>
    </source>
</reference>